<evidence type="ECO:0000256" key="6">
    <source>
        <dbReference type="ARBA" id="ARBA00022801"/>
    </source>
</evidence>
<dbReference type="GO" id="GO:0016485">
    <property type="term" value="P:protein processing"/>
    <property type="evidence" value="ECO:0007669"/>
    <property type="project" value="TreeGrafter"/>
</dbReference>
<keyword evidence="10" id="KW-0472">Membrane</keyword>
<dbReference type="Pfam" id="PF05649">
    <property type="entry name" value="Peptidase_M13_N"/>
    <property type="match status" value="1"/>
</dbReference>
<name>A0AAN9VFT6_9ORTH</name>
<dbReference type="GO" id="GO:0005886">
    <property type="term" value="C:plasma membrane"/>
    <property type="evidence" value="ECO:0007669"/>
    <property type="project" value="UniProtKB-SubCell"/>
</dbReference>
<feature type="compositionally biased region" description="Basic and acidic residues" evidence="9">
    <location>
        <begin position="102"/>
        <end position="127"/>
    </location>
</feature>
<evidence type="ECO:0000256" key="7">
    <source>
        <dbReference type="ARBA" id="ARBA00022833"/>
    </source>
</evidence>
<feature type="region of interest" description="Disordered" evidence="9">
    <location>
        <begin position="51"/>
        <end position="250"/>
    </location>
</feature>
<feature type="domain" description="Peptidase M13 N-terminal" evidence="12">
    <location>
        <begin position="272"/>
        <end position="656"/>
    </location>
</feature>
<dbReference type="Proteomes" id="UP001378592">
    <property type="component" value="Unassembled WGS sequence"/>
</dbReference>
<comment type="similarity">
    <text evidence="3">Belongs to the peptidase M13 family.</text>
</comment>
<keyword evidence="8" id="KW-0482">Metalloprotease</keyword>
<dbReference type="EMBL" id="JAZDUA010000246">
    <property type="protein sequence ID" value="KAK7862988.1"/>
    <property type="molecule type" value="Genomic_DNA"/>
</dbReference>
<feature type="compositionally biased region" description="Pro residues" evidence="9">
    <location>
        <begin position="238"/>
        <end position="249"/>
    </location>
</feature>
<evidence type="ECO:0000256" key="1">
    <source>
        <dbReference type="ARBA" id="ARBA00001947"/>
    </source>
</evidence>
<dbReference type="Pfam" id="PF01431">
    <property type="entry name" value="Peptidase_M13"/>
    <property type="match status" value="1"/>
</dbReference>
<accession>A0AAN9VFT6</accession>
<feature type="domain" description="Peptidase M13 C-terminal" evidence="11">
    <location>
        <begin position="746"/>
        <end position="938"/>
    </location>
</feature>
<feature type="compositionally biased region" description="Polar residues" evidence="9">
    <location>
        <begin position="133"/>
        <end position="144"/>
    </location>
</feature>
<keyword evidence="6" id="KW-0378">Hydrolase</keyword>
<evidence type="ECO:0000259" key="12">
    <source>
        <dbReference type="Pfam" id="PF05649"/>
    </source>
</evidence>
<evidence type="ECO:0000256" key="9">
    <source>
        <dbReference type="SAM" id="MobiDB-lite"/>
    </source>
</evidence>
<keyword evidence="10" id="KW-1133">Transmembrane helix</keyword>
<keyword evidence="14" id="KW-1185">Reference proteome</keyword>
<comment type="cofactor">
    <cofactor evidence="1">
        <name>Zn(2+)</name>
        <dbReference type="ChEBI" id="CHEBI:29105"/>
    </cofactor>
</comment>
<reference evidence="13 14" key="1">
    <citation type="submission" date="2024-03" db="EMBL/GenBank/DDBJ databases">
        <title>The genome assembly and annotation of the cricket Gryllus longicercus Weissman &amp; Gray.</title>
        <authorList>
            <person name="Szrajer S."/>
            <person name="Gray D."/>
            <person name="Ylla G."/>
        </authorList>
    </citation>
    <scope>NUCLEOTIDE SEQUENCE [LARGE SCALE GENOMIC DNA]</scope>
    <source>
        <strain evidence="13">DAG 2021-001</strain>
        <tissue evidence="13">Whole body minus gut</tissue>
    </source>
</reference>
<dbReference type="SUPFAM" id="SSF55486">
    <property type="entry name" value="Metalloproteases ('zincins'), catalytic domain"/>
    <property type="match status" value="1"/>
</dbReference>
<organism evidence="13 14">
    <name type="scientific">Gryllus longicercus</name>
    <dbReference type="NCBI Taxonomy" id="2509291"/>
    <lineage>
        <taxon>Eukaryota</taxon>
        <taxon>Metazoa</taxon>
        <taxon>Ecdysozoa</taxon>
        <taxon>Arthropoda</taxon>
        <taxon>Hexapoda</taxon>
        <taxon>Insecta</taxon>
        <taxon>Pterygota</taxon>
        <taxon>Neoptera</taxon>
        <taxon>Polyneoptera</taxon>
        <taxon>Orthoptera</taxon>
        <taxon>Ensifera</taxon>
        <taxon>Gryllidea</taxon>
        <taxon>Grylloidea</taxon>
        <taxon>Gryllidae</taxon>
        <taxon>Gryllinae</taxon>
        <taxon>Gryllus</taxon>
    </lineage>
</organism>
<gene>
    <name evidence="13" type="ORF">R5R35_014543</name>
</gene>
<sequence>MPSGQYTIDDSSRGRGDTSFRACVIALLIFLLFCVTIIIVLLVVKKDTNPATTAKSEDGSASKHTGDEPEKEDRRDSEGASEGTTPAGPPSTPPPLAPAGKATEETTTEKTASRDSSEDRSSSETKHVKASTEYPSSTEHSASTEPRRGLVGVDETTDFTSSSTEFSMAVVTGSTVLPEMPRSTEHSIDSSGNLTSTSTEPPSSTSTASLGLRRSGEESAEPTASTSTEHSSRTVEPPIIPTSPPPPVPCTSSECKKLGATILATMGLDADPCKQFYEYACGGLRENKYLLEPEYDEEAWHRINGMVDKINPSSPESYKKFKTLIQSCKTYDPVKKIHTWKEAVNEEMKGLGDIAVEDAGYSQNFTRLFLGLLQHDRPFIFEVTLDIDDNAPSRFAVKIFPAQMMENQLYPEDNGALQCQAIAAKKYHNLNDIYHETLHCMNNDIGRTKAYEAAKEALLALDIFSAIDEAGKLNETVLNYVDFLVLNNEVLGEKAARRVELLNRDPELKTVSEVNEMFVEGVTVDMSAIIEKLIGRPLNEDERVQVYSARYFKTLNDKYKLRPRDLHNALLVAFAAARYRDLVAEQRWRPRVLATHCTRLAARLLPDAAAALYLHSFSDARRAQLEAQAGNFVFEVTNTFLRELDDARWLHEGDAEALRKDLEYKMESIKIANITDHTRDVMDTLKLDAALNDYPIDGEGFVKNAIMLMARNRKRLYKRIDEEPIKNIWTHFIAPYDTTGITLYSLNLIAIPLGAMEKPFYDPDYLRHIRLAGLGFSVAHEMAHHIDSLGIKFNTSIDERTRNDYKEKVPHFLVWEKEVNVEYMNMTGPSKHKIVHFKFDDTELKEKEYFADTIAIHLAYKAFKKKETKTDTVLPYLPLTNDQSFFVFLAQKFCTKLDYFSMVLDFFESPFFPPETRVKNMLKNNAAFYKAFNCKSTTMIDYPFPYIEVPYDDVTGV</sequence>
<dbReference type="GO" id="GO:0004222">
    <property type="term" value="F:metalloendopeptidase activity"/>
    <property type="evidence" value="ECO:0007669"/>
    <property type="project" value="InterPro"/>
</dbReference>
<evidence type="ECO:0000259" key="11">
    <source>
        <dbReference type="Pfam" id="PF01431"/>
    </source>
</evidence>
<feature type="compositionally biased region" description="Low complexity" evidence="9">
    <location>
        <begin position="195"/>
        <end position="207"/>
    </location>
</feature>
<dbReference type="GO" id="GO:0046872">
    <property type="term" value="F:metal ion binding"/>
    <property type="evidence" value="ECO:0007669"/>
    <property type="project" value="UniProtKB-KW"/>
</dbReference>
<dbReference type="PROSITE" id="PS51885">
    <property type="entry name" value="NEPRILYSIN"/>
    <property type="match status" value="1"/>
</dbReference>
<feature type="compositionally biased region" description="Low complexity" evidence="9">
    <location>
        <begin position="158"/>
        <end position="167"/>
    </location>
</feature>
<dbReference type="InterPro" id="IPR018497">
    <property type="entry name" value="Peptidase_M13_C"/>
</dbReference>
<dbReference type="InterPro" id="IPR024079">
    <property type="entry name" value="MetalloPept_cat_dom_sf"/>
</dbReference>
<feature type="transmembrane region" description="Helical" evidence="10">
    <location>
        <begin position="20"/>
        <end position="44"/>
    </location>
</feature>
<evidence type="ECO:0000256" key="8">
    <source>
        <dbReference type="ARBA" id="ARBA00023049"/>
    </source>
</evidence>
<dbReference type="InterPro" id="IPR008753">
    <property type="entry name" value="Peptidase_M13_N"/>
</dbReference>
<dbReference type="Gene3D" id="1.10.1380.10">
    <property type="entry name" value="Neutral endopeptidase , domain2"/>
    <property type="match status" value="1"/>
</dbReference>
<feature type="compositionally biased region" description="Pro residues" evidence="9">
    <location>
        <begin position="87"/>
        <end position="97"/>
    </location>
</feature>
<comment type="caution">
    <text evidence="13">The sequence shown here is derived from an EMBL/GenBank/DDBJ whole genome shotgun (WGS) entry which is preliminary data.</text>
</comment>
<evidence type="ECO:0000256" key="5">
    <source>
        <dbReference type="ARBA" id="ARBA00022723"/>
    </source>
</evidence>
<protein>
    <submittedName>
        <fullName evidence="13">Uncharacterized protein</fullName>
    </submittedName>
</protein>
<comment type="subcellular location">
    <subcellularLocation>
        <location evidence="2">Cell membrane</location>
        <topology evidence="2">Single-pass type II membrane protein</topology>
    </subcellularLocation>
</comment>
<dbReference type="Gene3D" id="3.40.390.10">
    <property type="entry name" value="Collagenase (Catalytic Domain)"/>
    <property type="match status" value="1"/>
</dbReference>
<evidence type="ECO:0000256" key="4">
    <source>
        <dbReference type="ARBA" id="ARBA00022670"/>
    </source>
</evidence>
<evidence type="ECO:0000313" key="13">
    <source>
        <dbReference type="EMBL" id="KAK7862988.1"/>
    </source>
</evidence>
<dbReference type="PANTHER" id="PTHR11733:SF229">
    <property type="entry name" value="NEPRILYSIN-2-LIKE PROTEIN"/>
    <property type="match status" value="1"/>
</dbReference>
<dbReference type="PANTHER" id="PTHR11733">
    <property type="entry name" value="ZINC METALLOPROTEASE FAMILY M13 NEPRILYSIN-RELATED"/>
    <property type="match status" value="1"/>
</dbReference>
<evidence type="ECO:0000313" key="14">
    <source>
        <dbReference type="Proteomes" id="UP001378592"/>
    </source>
</evidence>
<evidence type="ECO:0000256" key="3">
    <source>
        <dbReference type="ARBA" id="ARBA00007357"/>
    </source>
</evidence>
<keyword evidence="10" id="KW-0812">Transmembrane</keyword>
<evidence type="ECO:0000256" key="10">
    <source>
        <dbReference type="SAM" id="Phobius"/>
    </source>
</evidence>
<keyword evidence="5" id="KW-0479">Metal-binding</keyword>
<keyword evidence="7" id="KW-0862">Zinc</keyword>
<dbReference type="InterPro" id="IPR000718">
    <property type="entry name" value="Peptidase_M13"/>
</dbReference>
<keyword evidence="4" id="KW-0645">Protease</keyword>
<proteinExistence type="inferred from homology"/>
<dbReference type="InterPro" id="IPR042089">
    <property type="entry name" value="Peptidase_M13_dom_2"/>
</dbReference>
<evidence type="ECO:0000256" key="2">
    <source>
        <dbReference type="ARBA" id="ARBA00004401"/>
    </source>
</evidence>
<feature type="compositionally biased region" description="Basic and acidic residues" evidence="9">
    <location>
        <begin position="55"/>
        <end position="78"/>
    </location>
</feature>
<dbReference type="AlphaFoldDB" id="A0AAN9VFT6"/>